<evidence type="ECO:0000256" key="2">
    <source>
        <dbReference type="ARBA" id="ARBA00013064"/>
    </source>
</evidence>
<evidence type="ECO:0000259" key="6">
    <source>
        <dbReference type="PROSITE" id="PS50054"/>
    </source>
</evidence>
<dbReference type="PRINTS" id="PR01764">
    <property type="entry name" value="MAPKPHPHTASE"/>
</dbReference>
<dbReference type="Gene3D" id="3.40.250.10">
    <property type="entry name" value="Rhodanese-like domain"/>
    <property type="match status" value="1"/>
</dbReference>
<feature type="domain" description="Tyrosine-protein phosphatase" evidence="6">
    <location>
        <begin position="176"/>
        <end position="319"/>
    </location>
</feature>
<dbReference type="PRINTS" id="PR01908">
    <property type="entry name" value="ADSPHPHTASE"/>
</dbReference>
<accession>A0A8S1F867</accession>
<dbReference type="InterPro" id="IPR008343">
    <property type="entry name" value="MKP"/>
</dbReference>
<evidence type="ECO:0000259" key="8">
    <source>
        <dbReference type="PROSITE" id="PS50206"/>
    </source>
</evidence>
<keyword evidence="3" id="KW-0378">Hydrolase</keyword>
<dbReference type="GO" id="GO:0008330">
    <property type="term" value="F:protein tyrosine/threonine phosphatase activity"/>
    <property type="evidence" value="ECO:0007669"/>
    <property type="project" value="TreeGrafter"/>
</dbReference>
<dbReference type="SMART" id="SM00195">
    <property type="entry name" value="DSPc"/>
    <property type="match status" value="1"/>
</dbReference>
<keyword evidence="10" id="KW-1185">Reference proteome</keyword>
<feature type="region of interest" description="Disordered" evidence="5">
    <location>
        <begin position="351"/>
        <end position="370"/>
    </location>
</feature>
<evidence type="ECO:0000256" key="1">
    <source>
        <dbReference type="ARBA" id="ARBA00008601"/>
    </source>
</evidence>
<dbReference type="PROSITE" id="PS50056">
    <property type="entry name" value="TYR_PHOSPHATASE_2"/>
    <property type="match status" value="1"/>
</dbReference>
<dbReference type="InterPro" id="IPR020422">
    <property type="entry name" value="TYR_PHOSPHATASE_DUAL_dom"/>
</dbReference>
<protein>
    <recommendedName>
        <fullName evidence="2">protein-tyrosine-phosphatase</fullName>
        <ecNumber evidence="2">3.1.3.48</ecNumber>
    </recommendedName>
</protein>
<dbReference type="GO" id="GO:0033550">
    <property type="term" value="F:MAP kinase tyrosine phosphatase activity"/>
    <property type="evidence" value="ECO:0007669"/>
    <property type="project" value="TreeGrafter"/>
</dbReference>
<evidence type="ECO:0000313" key="9">
    <source>
        <dbReference type="EMBL" id="CAB3410032.1"/>
    </source>
</evidence>
<evidence type="ECO:0000256" key="5">
    <source>
        <dbReference type="SAM" id="MobiDB-lite"/>
    </source>
</evidence>
<dbReference type="InterPro" id="IPR001763">
    <property type="entry name" value="Rhodanese-like_dom"/>
</dbReference>
<evidence type="ECO:0000256" key="3">
    <source>
        <dbReference type="ARBA" id="ARBA00022801"/>
    </source>
</evidence>
<evidence type="ECO:0000256" key="4">
    <source>
        <dbReference type="ARBA" id="ARBA00022912"/>
    </source>
</evidence>
<dbReference type="InterPro" id="IPR036873">
    <property type="entry name" value="Rhodanese-like_dom_sf"/>
</dbReference>
<proteinExistence type="inferred from homology"/>
<dbReference type="EC" id="3.1.3.48" evidence="2"/>
<feature type="domain" description="Tyrosine specific protein phosphatases" evidence="7">
    <location>
        <begin position="239"/>
        <end position="300"/>
    </location>
</feature>
<dbReference type="PANTHER" id="PTHR10159">
    <property type="entry name" value="DUAL SPECIFICITY PROTEIN PHOSPHATASE"/>
    <property type="match status" value="1"/>
</dbReference>
<comment type="caution">
    <text evidence="9">The sequence shown here is derived from an EMBL/GenBank/DDBJ whole genome shotgun (WGS) entry which is preliminary data.</text>
</comment>
<evidence type="ECO:0000313" key="10">
    <source>
        <dbReference type="Proteomes" id="UP000494206"/>
    </source>
</evidence>
<dbReference type="Pfam" id="PF00782">
    <property type="entry name" value="DSPc"/>
    <property type="match status" value="1"/>
</dbReference>
<comment type="similarity">
    <text evidence="1">Belongs to the protein-tyrosine phosphatase family. Non-receptor class dual specificity subfamily.</text>
</comment>
<dbReference type="Proteomes" id="UP000494206">
    <property type="component" value="Unassembled WGS sequence"/>
</dbReference>
<dbReference type="InterPro" id="IPR000340">
    <property type="entry name" value="Dual-sp_phosphatase_cat-dom"/>
</dbReference>
<dbReference type="GO" id="GO:0017017">
    <property type="term" value="F:MAP kinase tyrosine/serine/threonine phosphatase activity"/>
    <property type="evidence" value="ECO:0007669"/>
    <property type="project" value="InterPro"/>
</dbReference>
<dbReference type="InterPro" id="IPR029021">
    <property type="entry name" value="Prot-tyrosine_phosphatase-like"/>
</dbReference>
<dbReference type="AlphaFoldDB" id="A0A8S1F867"/>
<dbReference type="SUPFAM" id="SSF52799">
    <property type="entry name" value="(Phosphotyrosine protein) phosphatases II"/>
    <property type="match status" value="1"/>
</dbReference>
<dbReference type="EMBL" id="CADEPM010000009">
    <property type="protein sequence ID" value="CAB3410032.1"/>
    <property type="molecule type" value="Genomic_DNA"/>
</dbReference>
<sequence>MQSTLPSTSHNGEQVTAEQFNRIVSECNENDYLLLDCRSDGEPIKHASRVQLPNVLQRRLIAGSLALSNVSARLQNIDNAPNVIVICGETPSDELISNSLIKLLRQYSFRFVVFSESVRELLASYPDLRGLTDDEMMISSHSSQSSENNYGGPPVGFLNIGSLRLESEHTKPRAEFPVEVSPYLYLGNGETARNREILDKYAITYVINVTSNLPNVFENDPNMHYLRISVDDNSSHNLTKFFQDAFAFIKTAQDNQKGCLVHCLAGISRSVTICLAYLMHNRRVPLEIAYDWLQNKNASIAPNFHFMGQLTDYERLLGLENSCFGTYPSSAPRSPSCSIEAAATAGLLTPPPTSCSASPQSSTHSAKSFH</sequence>
<feature type="domain" description="Rhodanese" evidence="8">
    <location>
        <begin position="28"/>
        <end position="130"/>
    </location>
</feature>
<gene>
    <name evidence="9" type="ORF">CBOVIS_LOCUS11602</name>
</gene>
<dbReference type="GO" id="GO:0005829">
    <property type="term" value="C:cytosol"/>
    <property type="evidence" value="ECO:0007669"/>
    <property type="project" value="TreeGrafter"/>
</dbReference>
<dbReference type="PANTHER" id="PTHR10159:SF519">
    <property type="entry name" value="DUAL SPECIFICITY PROTEIN PHOSPHATASE MPK3"/>
    <property type="match status" value="1"/>
</dbReference>
<evidence type="ECO:0000259" key="7">
    <source>
        <dbReference type="PROSITE" id="PS50056"/>
    </source>
</evidence>
<dbReference type="OrthoDB" id="165342at2759"/>
<dbReference type="PROSITE" id="PS50206">
    <property type="entry name" value="RHODANESE_3"/>
    <property type="match status" value="1"/>
</dbReference>
<dbReference type="PROSITE" id="PS50054">
    <property type="entry name" value="TYR_PHOSPHATASE_DUAL"/>
    <property type="match status" value="1"/>
</dbReference>
<organism evidence="9 10">
    <name type="scientific">Caenorhabditis bovis</name>
    <dbReference type="NCBI Taxonomy" id="2654633"/>
    <lineage>
        <taxon>Eukaryota</taxon>
        <taxon>Metazoa</taxon>
        <taxon>Ecdysozoa</taxon>
        <taxon>Nematoda</taxon>
        <taxon>Chromadorea</taxon>
        <taxon>Rhabditida</taxon>
        <taxon>Rhabditina</taxon>
        <taxon>Rhabditomorpha</taxon>
        <taxon>Rhabditoidea</taxon>
        <taxon>Rhabditidae</taxon>
        <taxon>Peloderinae</taxon>
        <taxon>Caenorhabditis</taxon>
    </lineage>
</organism>
<keyword evidence="4" id="KW-0904">Protein phosphatase</keyword>
<dbReference type="GO" id="GO:0043409">
    <property type="term" value="P:negative regulation of MAPK cascade"/>
    <property type="evidence" value="ECO:0007669"/>
    <property type="project" value="TreeGrafter"/>
</dbReference>
<dbReference type="Gene3D" id="3.90.190.10">
    <property type="entry name" value="Protein tyrosine phosphatase superfamily"/>
    <property type="match status" value="1"/>
</dbReference>
<name>A0A8S1F867_9PELO</name>
<dbReference type="InterPro" id="IPR000387">
    <property type="entry name" value="Tyr_Pase_dom"/>
</dbReference>
<feature type="compositionally biased region" description="Polar residues" evidence="5">
    <location>
        <begin position="354"/>
        <end position="370"/>
    </location>
</feature>
<reference evidence="9 10" key="1">
    <citation type="submission" date="2020-04" db="EMBL/GenBank/DDBJ databases">
        <authorList>
            <person name="Laetsch R D."/>
            <person name="Stevens L."/>
            <person name="Kumar S."/>
            <person name="Blaxter L. M."/>
        </authorList>
    </citation>
    <scope>NUCLEOTIDE SEQUENCE [LARGE SCALE GENOMIC DNA]</scope>
</reference>
<dbReference type="SUPFAM" id="SSF52821">
    <property type="entry name" value="Rhodanese/Cell cycle control phosphatase"/>
    <property type="match status" value="1"/>
</dbReference>